<dbReference type="SUPFAM" id="SSF53067">
    <property type="entry name" value="Actin-like ATPase domain"/>
    <property type="match status" value="1"/>
</dbReference>
<organism evidence="2 3">
    <name type="scientific">Winogradskyella bathintestinalis</name>
    <dbReference type="NCBI Taxonomy" id="3035208"/>
    <lineage>
        <taxon>Bacteria</taxon>
        <taxon>Pseudomonadati</taxon>
        <taxon>Bacteroidota</taxon>
        <taxon>Flavobacteriia</taxon>
        <taxon>Flavobacteriales</taxon>
        <taxon>Flavobacteriaceae</taxon>
        <taxon>Winogradskyella</taxon>
    </lineage>
</organism>
<gene>
    <name evidence="2" type="ORF">QMA06_12450</name>
</gene>
<dbReference type="RefSeq" id="WP_290207194.1">
    <property type="nucleotide sequence ID" value="NZ_JASDDK010000004.1"/>
</dbReference>
<dbReference type="InterPro" id="IPR043129">
    <property type="entry name" value="ATPase_NBD"/>
</dbReference>
<protein>
    <submittedName>
        <fullName evidence="2">ROK family protein</fullName>
    </submittedName>
</protein>
<accession>A0ABT7ZX02</accession>
<dbReference type="SUPFAM" id="SSF51182">
    <property type="entry name" value="RmlC-like cupins"/>
    <property type="match status" value="1"/>
</dbReference>
<dbReference type="Gene3D" id="3.30.420.40">
    <property type="match status" value="2"/>
</dbReference>
<evidence type="ECO:0000313" key="3">
    <source>
        <dbReference type="Proteomes" id="UP001231197"/>
    </source>
</evidence>
<dbReference type="CDD" id="cd07010">
    <property type="entry name" value="cupin_PMI_type_I_N_bac"/>
    <property type="match status" value="1"/>
</dbReference>
<dbReference type="Proteomes" id="UP001231197">
    <property type="component" value="Unassembled WGS sequence"/>
</dbReference>
<evidence type="ECO:0000256" key="1">
    <source>
        <dbReference type="ARBA" id="ARBA00006479"/>
    </source>
</evidence>
<dbReference type="CDD" id="cd23763">
    <property type="entry name" value="ASKHA_ATPase_ROK"/>
    <property type="match status" value="1"/>
</dbReference>
<comment type="caution">
    <text evidence="2">The sequence shown here is derived from an EMBL/GenBank/DDBJ whole genome shotgun (WGS) entry which is preliminary data.</text>
</comment>
<comment type="similarity">
    <text evidence="1">Belongs to the ROK (NagC/XylR) family.</text>
</comment>
<name>A0ABT7ZX02_9FLAO</name>
<dbReference type="PANTHER" id="PTHR18964">
    <property type="entry name" value="ROK (REPRESSOR, ORF, KINASE) FAMILY"/>
    <property type="match status" value="1"/>
</dbReference>
<dbReference type="InterPro" id="IPR011051">
    <property type="entry name" value="RmlC_Cupin_sf"/>
</dbReference>
<evidence type="ECO:0000313" key="2">
    <source>
        <dbReference type="EMBL" id="MDN3493533.1"/>
    </source>
</evidence>
<dbReference type="Pfam" id="PF00480">
    <property type="entry name" value="ROK"/>
    <property type="match status" value="1"/>
</dbReference>
<dbReference type="Gene3D" id="2.60.120.10">
    <property type="entry name" value="Jelly Rolls"/>
    <property type="match status" value="2"/>
</dbReference>
<proteinExistence type="inferred from homology"/>
<keyword evidence="3" id="KW-1185">Reference proteome</keyword>
<dbReference type="PANTHER" id="PTHR18964:SF149">
    <property type="entry name" value="BIFUNCTIONAL UDP-N-ACETYLGLUCOSAMINE 2-EPIMERASE_N-ACETYLMANNOSAMINE KINASE"/>
    <property type="match status" value="1"/>
</dbReference>
<reference evidence="2 3" key="1">
    <citation type="journal article" date="2023" name="Int. J. Syst. Evol. Microbiol.">
        <title>Winogradskyella bathintestinalis sp. nov., isolated from the intestine of the deep-sea loosejaw dragonfish, Malacosteus niger.</title>
        <authorList>
            <person name="Uniacke-Lowe S."/>
            <person name="Johnson C.N."/>
            <person name="Stanton C."/>
            <person name="Hill C."/>
            <person name="Ross P."/>
        </authorList>
    </citation>
    <scope>NUCLEOTIDE SEQUENCE [LARGE SCALE GENOMIC DNA]</scope>
    <source>
        <strain evidence="2 3">APC 3343</strain>
    </source>
</reference>
<dbReference type="InterPro" id="IPR000600">
    <property type="entry name" value="ROK"/>
</dbReference>
<dbReference type="InterPro" id="IPR014710">
    <property type="entry name" value="RmlC-like_jellyroll"/>
</dbReference>
<dbReference type="EMBL" id="JASDDK010000004">
    <property type="protein sequence ID" value="MDN3493533.1"/>
    <property type="molecule type" value="Genomic_DNA"/>
</dbReference>
<sequence>MNNKFAVGIDIGGSHLAIAIVDVQKKEIVKDTKLHFDIDSKQDALPILESIVAAVKETLNAFNQPILGIGVSIPGPLDYENGISKIFNCNKYDSLFGADIKNYLYTHLTEYIDNPSKIVFMNDAACFTLGEAWINNWTTNNVTAVTLGTGIGSGFMSDGKIVVNGDNTPPNDEVFNLPFKNKRAEDWLGSEWFLNAYQDTFKDRIENVKVIADKANTSNEARQIFQSFGTNLGDFLSPILRGFKTEYLILGGSIAKSYPLFIETLKDSINNTMLHIHISEETEDSAILGAVQKLSIDYNELVTNKRLSSQFLMPINIQDDEVDSQGYEIYPSFEINEGVINQGFKSLAKELSTLKSVVIDGYLGVYWDEFMLSLTSELKLLGVNSIAFAASAAFKDSEEVDDMIAPFLGGDDPVFGKMFTGELSDFYNTDKLNNINEDDNVLSIIYGSGASLSNWDSKIVYVDIPKNEIQYRSRSGALLNIGAQEIVSPKPQYKRMFFVDWIALNKHKADLINRIDYIVDGQFSDDVSWTTGNTLRHGLDEMSQNVFRPRPWFASGVWGGQWIKDKIDGLQKDIINYAWSFELIAPENGIVLSHNKTRLEVSFDVLQYHDNNAILGAAAETFGFDFPIRFNFLDTYDGDNLSVQCHPTPEYVRDNFGDKFTQDETYYILDAEPGAEVYLGFKEGVKKEEFHNALLESHEKAKKMDVDKYVQKFIAKKHDLFLIPRGTIHCSGIDNMVLEISTTKYLYTFKMYDWMRLDLDGSPRPLNIQRGMDNVNFDCIGDKVQEEYISKETIIDEGIGYKTKRLSMHSKHFYELFRFEFNDEIEINTNNQCHILNLVEGSKIKVITGEKSMIIQYAETFVIPAKTKQYKMINLGSSEAKVIQSNVKNEFCSTRL</sequence>